<dbReference type="EMBL" id="JAQQAF010000008">
    <property type="protein sequence ID" value="KAJ8466624.1"/>
    <property type="molecule type" value="Genomic_DNA"/>
</dbReference>
<organism evidence="1 2">
    <name type="scientific">Ensete ventricosum</name>
    <name type="common">Abyssinian banana</name>
    <name type="synonym">Musa ensete</name>
    <dbReference type="NCBI Taxonomy" id="4639"/>
    <lineage>
        <taxon>Eukaryota</taxon>
        <taxon>Viridiplantae</taxon>
        <taxon>Streptophyta</taxon>
        <taxon>Embryophyta</taxon>
        <taxon>Tracheophyta</taxon>
        <taxon>Spermatophyta</taxon>
        <taxon>Magnoliopsida</taxon>
        <taxon>Liliopsida</taxon>
        <taxon>Zingiberales</taxon>
        <taxon>Musaceae</taxon>
        <taxon>Ensete</taxon>
    </lineage>
</organism>
<evidence type="ECO:0000313" key="2">
    <source>
        <dbReference type="Proteomes" id="UP001222027"/>
    </source>
</evidence>
<proteinExistence type="predicted"/>
<accession>A0AAV8Q5W8</accession>
<sequence>MVYQSHGGRAIILWISNSPSPPTEIVCCCRGRLSKSFLDVPSPRWSIIPVRTNWEILPDKWNKSAVVSGYISTYAIGNFSYLQVGLIHREAGTEPLILSSLGVN</sequence>
<evidence type="ECO:0000313" key="1">
    <source>
        <dbReference type="EMBL" id="KAJ8466624.1"/>
    </source>
</evidence>
<gene>
    <name evidence="1" type="ORF">OPV22_029176</name>
</gene>
<name>A0AAV8Q5W8_ENSVE</name>
<keyword evidence="2" id="KW-1185">Reference proteome</keyword>
<protein>
    <submittedName>
        <fullName evidence="1">Uncharacterized protein</fullName>
    </submittedName>
</protein>
<dbReference type="AlphaFoldDB" id="A0AAV8Q5W8"/>
<comment type="caution">
    <text evidence="1">The sequence shown here is derived from an EMBL/GenBank/DDBJ whole genome shotgun (WGS) entry which is preliminary data.</text>
</comment>
<dbReference type="Proteomes" id="UP001222027">
    <property type="component" value="Unassembled WGS sequence"/>
</dbReference>
<reference evidence="1 2" key="1">
    <citation type="submission" date="2022-12" db="EMBL/GenBank/DDBJ databases">
        <title>Chromosome-scale assembly of the Ensete ventricosum genome.</title>
        <authorList>
            <person name="Dussert Y."/>
            <person name="Stocks J."/>
            <person name="Wendawek A."/>
            <person name="Woldeyes F."/>
            <person name="Nichols R.A."/>
            <person name="Borrell J.S."/>
        </authorList>
    </citation>
    <scope>NUCLEOTIDE SEQUENCE [LARGE SCALE GENOMIC DNA]</scope>
    <source>
        <strain evidence="2">cv. Maze</strain>
        <tissue evidence="1">Seeds</tissue>
    </source>
</reference>